<dbReference type="EMBL" id="AOTD01000229">
    <property type="protein sequence ID" value="EMG29908.1"/>
    <property type="molecule type" value="Genomic_DNA"/>
</dbReference>
<dbReference type="Proteomes" id="UP000011782">
    <property type="component" value="Unassembled WGS sequence"/>
</dbReference>
<accession>M3J963</accession>
<organism evidence="1 2">
    <name type="scientific">Campylobacter showae CC57C</name>
    <dbReference type="NCBI Taxonomy" id="1073353"/>
    <lineage>
        <taxon>Bacteria</taxon>
        <taxon>Pseudomonadati</taxon>
        <taxon>Campylobacterota</taxon>
        <taxon>Epsilonproteobacteria</taxon>
        <taxon>Campylobacterales</taxon>
        <taxon>Campylobacteraceae</taxon>
        <taxon>Campylobacter</taxon>
    </lineage>
</organism>
<dbReference type="InterPro" id="IPR013785">
    <property type="entry name" value="Aldolase_TIM"/>
</dbReference>
<protein>
    <submittedName>
        <fullName evidence="1">Uncharacterized protein</fullName>
    </submittedName>
</protein>
<evidence type="ECO:0000313" key="2">
    <source>
        <dbReference type="Proteomes" id="UP000011782"/>
    </source>
</evidence>
<evidence type="ECO:0000313" key="1">
    <source>
        <dbReference type="EMBL" id="EMG29908.1"/>
    </source>
</evidence>
<comment type="caution">
    <text evidence="1">The sequence shown here is derived from an EMBL/GenBank/DDBJ whole genome shotgun (WGS) entry which is preliminary data.</text>
</comment>
<dbReference type="Gene3D" id="3.20.20.70">
    <property type="entry name" value="Aldolase class I"/>
    <property type="match status" value="1"/>
</dbReference>
<name>M3J963_9BACT</name>
<reference evidence="1 2" key="1">
    <citation type="submission" date="2013-02" db="EMBL/GenBank/DDBJ databases">
        <title>Co-occurrence of anaerobic bacteria in colorectal carcinomas.</title>
        <authorList>
            <person name="Holt R.A."/>
            <person name="Warren R.L."/>
            <person name="Allen-Vercoe E."/>
            <person name="Pleasance S."/>
            <person name="Freeman D.J."/>
            <person name="Watson P."/>
            <person name="Moore R."/>
            <person name="Cochrane K."/>
        </authorList>
    </citation>
    <scope>NUCLEOTIDE SEQUENCE [LARGE SCALE GENOMIC DNA]</scope>
    <source>
        <strain evidence="1 2">CC57C</strain>
    </source>
</reference>
<proteinExistence type="predicted"/>
<dbReference type="AlphaFoldDB" id="M3J963"/>
<gene>
    <name evidence="1" type="ORF">H740_09261</name>
</gene>
<sequence>MYQKKILDAGFDGAYLDIIDAFEYFEKESARR</sequence>